<dbReference type="RefSeq" id="WP_121486041.1">
    <property type="nucleotide sequence ID" value="NZ_QQXL01000009.1"/>
</dbReference>
<dbReference type="PANTHER" id="PTHR36834">
    <property type="entry name" value="MEMBRANE PROTEIN-RELATED"/>
    <property type="match status" value="1"/>
</dbReference>
<feature type="transmembrane region" description="Helical" evidence="5">
    <location>
        <begin position="253"/>
        <end position="271"/>
    </location>
</feature>
<evidence type="ECO:0000256" key="2">
    <source>
        <dbReference type="ARBA" id="ARBA00022692"/>
    </source>
</evidence>
<evidence type="ECO:0000259" key="6">
    <source>
        <dbReference type="Pfam" id="PF04892"/>
    </source>
</evidence>
<keyword evidence="2 5" id="KW-0812">Transmembrane</keyword>
<dbReference type="InterPro" id="IPR010432">
    <property type="entry name" value="RDD"/>
</dbReference>
<dbReference type="Proteomes" id="UP000273119">
    <property type="component" value="Unassembled WGS sequence"/>
</dbReference>
<dbReference type="GO" id="GO:0016020">
    <property type="term" value="C:membrane"/>
    <property type="evidence" value="ECO:0007669"/>
    <property type="project" value="UniProtKB-SubCell"/>
</dbReference>
<comment type="caution">
    <text evidence="8">The sequence shown here is derived from an EMBL/GenBank/DDBJ whole genome shotgun (WGS) entry which is preliminary data.</text>
</comment>
<feature type="transmembrane region" description="Helical" evidence="5">
    <location>
        <begin position="327"/>
        <end position="345"/>
    </location>
</feature>
<gene>
    <name evidence="8" type="ORF">DWQ67_13035</name>
</gene>
<comment type="subcellular location">
    <subcellularLocation>
        <location evidence="1">Membrane</location>
        <topology evidence="1">Multi-pass membrane protein</topology>
    </subcellularLocation>
</comment>
<evidence type="ECO:0008006" key="10">
    <source>
        <dbReference type="Google" id="ProtNLM"/>
    </source>
</evidence>
<sequence length="373" mass="39673">MNTSAVLYPGLVAVLFGGLSILLGGVFLLALQYRRFGRLTWGRTLAGAATIVYLIAVGTFTQLPLPASRRESCVAPAGGLSLNPMGPVNDLRYAMRDGFVSGLHELAFWQLALNVLLFIPFGILAVRLLGIHPVGAVALGYLASLSIEATQYTGIFGLYCRYRVADIGDLTTNTLGTLVGVLLALTPLFKWIKTPGQLTATATRRPLSRGRRLWGMVFDLAFVGAAGVAAAVIVELVRAEGHRMGLPAGAATWAAWLGWLLPLAVTLLPVLGPRRASWGQRCVWLDVARQDGRRAPLIWALVRALFGGAGYTLWLLSSELVPGAPEWLGTVAGLWVLAAGIGLLFDPAARGLAARATGLTFAPRSSRDSPAPR</sequence>
<feature type="transmembrane region" description="Helical" evidence="5">
    <location>
        <begin position="297"/>
        <end position="315"/>
    </location>
</feature>
<evidence type="ECO:0000313" key="8">
    <source>
        <dbReference type="EMBL" id="RKW69470.1"/>
    </source>
</evidence>
<dbReference type="InterPro" id="IPR006976">
    <property type="entry name" value="VanZ-like"/>
</dbReference>
<evidence type="ECO:0000256" key="5">
    <source>
        <dbReference type="SAM" id="Phobius"/>
    </source>
</evidence>
<dbReference type="EMBL" id="QQXL01000009">
    <property type="protein sequence ID" value="RKW69470.1"/>
    <property type="molecule type" value="Genomic_DNA"/>
</dbReference>
<evidence type="ECO:0000259" key="7">
    <source>
        <dbReference type="Pfam" id="PF06271"/>
    </source>
</evidence>
<dbReference type="Pfam" id="PF04892">
    <property type="entry name" value="VanZ"/>
    <property type="match status" value="1"/>
</dbReference>
<feature type="transmembrane region" description="Helical" evidence="5">
    <location>
        <begin position="213"/>
        <end position="233"/>
    </location>
</feature>
<accession>A0A496PG68</accession>
<dbReference type="InterPro" id="IPR053150">
    <property type="entry name" value="Teicoplanin_resist-assoc"/>
</dbReference>
<proteinExistence type="predicted"/>
<evidence type="ECO:0000256" key="4">
    <source>
        <dbReference type="ARBA" id="ARBA00023136"/>
    </source>
</evidence>
<dbReference type="Pfam" id="PF06271">
    <property type="entry name" value="RDD"/>
    <property type="match status" value="1"/>
</dbReference>
<feature type="transmembrane region" description="Helical" evidence="5">
    <location>
        <begin position="171"/>
        <end position="192"/>
    </location>
</feature>
<reference evidence="8 9" key="1">
    <citation type="submission" date="2018-07" db="EMBL/GenBank/DDBJ databases">
        <title>Arthrobacter sp. nov., isolated from raw cow's milk with high bacterial count.</title>
        <authorList>
            <person name="Hahne J."/>
            <person name="Isele D."/>
            <person name="Lipski A."/>
        </authorList>
    </citation>
    <scope>NUCLEOTIDE SEQUENCE [LARGE SCALE GENOMIC DNA]</scope>
    <source>
        <strain evidence="8 9">JZ R-183</strain>
    </source>
</reference>
<feature type="transmembrane region" description="Helical" evidence="5">
    <location>
        <begin position="6"/>
        <end position="31"/>
    </location>
</feature>
<dbReference type="AlphaFoldDB" id="A0A496PG68"/>
<feature type="transmembrane region" description="Helical" evidence="5">
    <location>
        <begin position="106"/>
        <end position="126"/>
    </location>
</feature>
<name>A0A496PG68_9MICC</name>
<evidence type="ECO:0000313" key="9">
    <source>
        <dbReference type="Proteomes" id="UP000273119"/>
    </source>
</evidence>
<keyword evidence="9" id="KW-1185">Reference proteome</keyword>
<protein>
    <recommendedName>
        <fullName evidence="10">VanZ family protein</fullName>
    </recommendedName>
</protein>
<dbReference type="PANTHER" id="PTHR36834:SF1">
    <property type="entry name" value="INTEGRAL MEMBRANE PROTEIN"/>
    <property type="match status" value="1"/>
</dbReference>
<feature type="transmembrane region" description="Helical" evidence="5">
    <location>
        <begin position="43"/>
        <end position="61"/>
    </location>
</feature>
<evidence type="ECO:0000256" key="1">
    <source>
        <dbReference type="ARBA" id="ARBA00004141"/>
    </source>
</evidence>
<evidence type="ECO:0000256" key="3">
    <source>
        <dbReference type="ARBA" id="ARBA00022989"/>
    </source>
</evidence>
<feature type="domain" description="VanZ-like" evidence="6">
    <location>
        <begin position="51"/>
        <end position="185"/>
    </location>
</feature>
<feature type="transmembrane region" description="Helical" evidence="5">
    <location>
        <begin position="138"/>
        <end position="159"/>
    </location>
</feature>
<keyword evidence="4 5" id="KW-0472">Membrane</keyword>
<organism evidence="8 9">
    <name type="scientific">Galactobacter caseinivorans</name>
    <dbReference type="NCBI Taxonomy" id="2676123"/>
    <lineage>
        <taxon>Bacteria</taxon>
        <taxon>Bacillati</taxon>
        <taxon>Actinomycetota</taxon>
        <taxon>Actinomycetes</taxon>
        <taxon>Micrococcales</taxon>
        <taxon>Micrococcaceae</taxon>
        <taxon>Galactobacter</taxon>
    </lineage>
</organism>
<keyword evidence="3 5" id="KW-1133">Transmembrane helix</keyword>
<feature type="domain" description="RDD" evidence="7">
    <location>
        <begin position="209"/>
        <end position="352"/>
    </location>
</feature>